<reference evidence="1" key="1">
    <citation type="submission" date="2020-02" db="EMBL/GenBank/DDBJ databases">
        <authorList>
            <person name="Meier V. D."/>
        </authorList>
    </citation>
    <scope>NUCLEOTIDE SEQUENCE</scope>
    <source>
        <strain evidence="1">AVDCRST_MAG19</strain>
    </source>
</reference>
<dbReference type="AlphaFoldDB" id="A0A6J4VAU8"/>
<organism evidence="1">
    <name type="scientific">uncultured Thermomicrobiales bacterium</name>
    <dbReference type="NCBI Taxonomy" id="1645740"/>
    <lineage>
        <taxon>Bacteria</taxon>
        <taxon>Pseudomonadati</taxon>
        <taxon>Thermomicrobiota</taxon>
        <taxon>Thermomicrobia</taxon>
        <taxon>Thermomicrobiales</taxon>
        <taxon>environmental samples</taxon>
    </lineage>
</organism>
<sequence length="316" mass="32607">MLIRGRRRKRGGRPRGGRWAAAAVLVGLAWPFSAAVDGGETLLATLAEPGVTESSGLAASRRSPGLLWTHNDSGDGPLLYATDRAGRALGTWTVTGADNVDWEDLAIGPGADGNGAEALYVADTGDNARERTDAAIYRVAEPPPEGTLPDAGPTPTAPAERFPLVFPDGPHDVEALLVHPGTGEVVLIGKEVLGEAGIYRAPLPLRAGEPVALERVGGMALPGLGPTKAVTGGAVSADGRRVVVRTPFLAHEWAIGEGATLAEALADRPQPIVLPPTPRGEAIAYGTDGEMLLTSEGRPCPLFTATASDPVPRDAE</sequence>
<name>A0A6J4VAU8_9BACT</name>
<accession>A0A6J4VAU8</accession>
<dbReference type="EMBL" id="CADCWL010000156">
    <property type="protein sequence ID" value="CAA9573311.1"/>
    <property type="molecule type" value="Genomic_DNA"/>
</dbReference>
<gene>
    <name evidence="1" type="ORF">AVDCRST_MAG19-3034</name>
</gene>
<proteinExistence type="predicted"/>
<protein>
    <recommendedName>
        <fullName evidence="2">Integral membrane protein</fullName>
    </recommendedName>
</protein>
<evidence type="ECO:0008006" key="2">
    <source>
        <dbReference type="Google" id="ProtNLM"/>
    </source>
</evidence>
<evidence type="ECO:0000313" key="1">
    <source>
        <dbReference type="EMBL" id="CAA9573311.1"/>
    </source>
</evidence>